<feature type="compositionally biased region" description="Polar residues" evidence="1">
    <location>
        <begin position="413"/>
        <end position="439"/>
    </location>
</feature>
<feature type="region of interest" description="Disordered" evidence="1">
    <location>
        <begin position="142"/>
        <end position="209"/>
    </location>
</feature>
<dbReference type="Gene3D" id="3.10.20.90">
    <property type="entry name" value="Phosphatidylinositol 3-kinase Catalytic Subunit, Chain A, domain 1"/>
    <property type="match status" value="1"/>
</dbReference>
<dbReference type="Pfam" id="PF00240">
    <property type="entry name" value="ubiquitin"/>
    <property type="match status" value="1"/>
</dbReference>
<dbReference type="InterPro" id="IPR019956">
    <property type="entry name" value="Ubiquitin_dom"/>
</dbReference>
<evidence type="ECO:0000259" key="3">
    <source>
        <dbReference type="PROSITE" id="PS50053"/>
    </source>
</evidence>
<dbReference type="InterPro" id="IPR000626">
    <property type="entry name" value="Ubiquitin-like_dom"/>
</dbReference>
<dbReference type="Proteomes" id="UP001189429">
    <property type="component" value="Unassembled WGS sequence"/>
</dbReference>
<dbReference type="InterPro" id="IPR023214">
    <property type="entry name" value="HAD_sf"/>
</dbReference>
<evidence type="ECO:0000313" key="5">
    <source>
        <dbReference type="Proteomes" id="UP001189429"/>
    </source>
</evidence>
<sequence length="1134" mass="125055">MAAPRRSRAWLLALLGGLGAWGGSRAFLFGDADPEPGPPESVDRVKGLLLKADAVFFDVDSTVVKTEGIDLMGKCFGVMQEIAELTHKAVDVNVKFPDAMADRLQLMADHGMTRDALEECVVKEGVPQWSPWVQEILEHEEDLDEARDEAQYGNEEEGGPDEYQDQGLQEEKEEEEEEDEAAHKEGHEACDPFRQAPAQDNPRSAAACDDAASSHSIDASNDLGANPHSTGHLLLMMFWLLGRNILSIVHGGSEDPASAGRREADGPNTHGSTVTDAGRSTTSTQCRRGMQMFVKTLTGKTVMLILEPDCLYSDQHHHQLATNQALLAQLAEHWRRRIETHGVRRSRLLLRADAAARDITRAGTHDTAGRGTPALTETVPPATCTSAIITADTRTDAGIHDSLDAHIHVGTPDDTNATPRRSTEASSDGDVTTRGTTTLRKPRGGMQVFVKTLTGKTIVLNVAANSTIEDVKANIQDSEDISPVQQRLIYGSKQLEDSRTLTDYNIQKHATMHLVHRLHDAPVAQPEAPDKEGRMDELLAELIEQEVLGHGDYTSAVTDTREPSDNRPMITLDALRTWPSLIPVLRSLAYDPSSADPWALVGIPKCEGPPPTTEMIMRRVALAHALTSVCQHPGRRLQESTEPKDFLDRLDAASKHCFNDLPHILREKRKWTTTRSPRWLEAGTSLLKYLHDRATTAARPTTLLLHTSNLQEIDFTHFPLALPPLTGRQQYEALTKSAATIRGALHGMTGKDLYMWAPMDSETMARLARAFKTFAATAAATTTLHLLVPHDVYPGCSTHTEIQDQWGHSLMETEWKPILTCVEYLRQPVRCVFPGQTGPLHHVKAIAVFRLSTCGTTSPPVTLNWRPTLLEESAGPAVIVDFYGAEELGVHGALKKLSLPGLICWGGPRRSLGSKGPAQRLCFVGFFEETRVTDLDLHLYVDHLKNQDELHRTLIGRRALFTDRTAMVVDMGSPTAIEAMRDWTNEVVLVSSRRALIRTAWSAEHWIHELSDQGTVTPLDAITRSEARRISLTTAIVISDAPSGHPDSLPGRLMTRISALTGTPWQMQQEGGPLLPHRWRSENAHRLAVQCSTVDDLNVLYHHAHNTCMEIDGMPCLVENLNLFHDAPQAARDD</sequence>
<dbReference type="EMBL" id="CAUYUJ010020903">
    <property type="protein sequence ID" value="CAK0901257.1"/>
    <property type="molecule type" value="Genomic_DNA"/>
</dbReference>
<feature type="domain" description="Ubiquitin-like" evidence="3">
    <location>
        <begin position="446"/>
        <end position="521"/>
    </location>
</feature>
<feature type="non-terminal residue" evidence="4">
    <location>
        <position position="1134"/>
    </location>
</feature>
<feature type="signal peptide" evidence="2">
    <location>
        <begin position="1"/>
        <end position="26"/>
    </location>
</feature>
<feature type="compositionally biased region" description="Polar residues" evidence="1">
    <location>
        <begin position="269"/>
        <end position="286"/>
    </location>
</feature>
<feature type="compositionally biased region" description="Acidic residues" evidence="1">
    <location>
        <begin position="171"/>
        <end position="180"/>
    </location>
</feature>
<dbReference type="PROSITE" id="PS50053">
    <property type="entry name" value="UBIQUITIN_2"/>
    <property type="match status" value="1"/>
</dbReference>
<comment type="caution">
    <text evidence="4">The sequence shown here is derived from an EMBL/GenBank/DDBJ whole genome shotgun (WGS) entry which is preliminary data.</text>
</comment>
<dbReference type="SUPFAM" id="SSF56784">
    <property type="entry name" value="HAD-like"/>
    <property type="match status" value="1"/>
</dbReference>
<dbReference type="SMART" id="SM00213">
    <property type="entry name" value="UBQ"/>
    <property type="match status" value="1"/>
</dbReference>
<evidence type="ECO:0000313" key="4">
    <source>
        <dbReference type="EMBL" id="CAK0901257.1"/>
    </source>
</evidence>
<dbReference type="PANTHER" id="PTHR10666">
    <property type="entry name" value="UBIQUITIN"/>
    <property type="match status" value="1"/>
</dbReference>
<evidence type="ECO:0000256" key="1">
    <source>
        <dbReference type="SAM" id="MobiDB-lite"/>
    </source>
</evidence>
<dbReference type="InterPro" id="IPR029071">
    <property type="entry name" value="Ubiquitin-like_domsf"/>
</dbReference>
<feature type="region of interest" description="Disordered" evidence="1">
    <location>
        <begin position="406"/>
        <end position="442"/>
    </location>
</feature>
<proteinExistence type="predicted"/>
<organism evidence="4 5">
    <name type="scientific">Prorocentrum cordatum</name>
    <dbReference type="NCBI Taxonomy" id="2364126"/>
    <lineage>
        <taxon>Eukaryota</taxon>
        <taxon>Sar</taxon>
        <taxon>Alveolata</taxon>
        <taxon>Dinophyceae</taxon>
        <taxon>Prorocentrales</taxon>
        <taxon>Prorocentraceae</taxon>
        <taxon>Prorocentrum</taxon>
    </lineage>
</organism>
<protein>
    <recommendedName>
        <fullName evidence="3">Ubiquitin-like domain-containing protein</fullName>
    </recommendedName>
</protein>
<evidence type="ECO:0000256" key="2">
    <source>
        <dbReference type="SAM" id="SignalP"/>
    </source>
</evidence>
<feature type="compositionally biased region" description="Basic and acidic residues" evidence="1">
    <location>
        <begin position="181"/>
        <end position="191"/>
    </location>
</feature>
<dbReference type="Gene3D" id="3.40.50.1000">
    <property type="entry name" value="HAD superfamily/HAD-like"/>
    <property type="match status" value="1"/>
</dbReference>
<reference evidence="4" key="1">
    <citation type="submission" date="2023-10" db="EMBL/GenBank/DDBJ databases">
        <authorList>
            <person name="Chen Y."/>
            <person name="Shah S."/>
            <person name="Dougan E. K."/>
            <person name="Thang M."/>
            <person name="Chan C."/>
        </authorList>
    </citation>
    <scope>NUCLEOTIDE SEQUENCE [LARGE SCALE GENOMIC DNA]</scope>
</reference>
<feature type="compositionally biased region" description="Acidic residues" evidence="1">
    <location>
        <begin position="154"/>
        <end position="164"/>
    </location>
</feature>
<feature type="region of interest" description="Disordered" evidence="1">
    <location>
        <begin position="253"/>
        <end position="286"/>
    </location>
</feature>
<dbReference type="SUPFAM" id="SSF54236">
    <property type="entry name" value="Ubiquitin-like"/>
    <property type="match status" value="1"/>
</dbReference>
<gene>
    <name evidence="4" type="ORF">PCOR1329_LOCUS78268</name>
</gene>
<accession>A0ABN9XN87</accession>
<name>A0ABN9XN87_9DINO</name>
<dbReference type="PRINTS" id="PR00348">
    <property type="entry name" value="UBIQUITIN"/>
</dbReference>
<dbReference type="InterPro" id="IPR050158">
    <property type="entry name" value="Ubiquitin_ubiquitin-like"/>
</dbReference>
<keyword evidence="2" id="KW-0732">Signal</keyword>
<feature type="chain" id="PRO_5045867843" description="Ubiquitin-like domain-containing protein" evidence="2">
    <location>
        <begin position="27"/>
        <end position="1134"/>
    </location>
</feature>
<dbReference type="InterPro" id="IPR036412">
    <property type="entry name" value="HAD-like_sf"/>
</dbReference>
<keyword evidence="5" id="KW-1185">Reference proteome</keyword>